<dbReference type="PANTHER" id="PTHR16172">
    <property type="entry name" value="MAJOR FACILITATOR SUPERFAMILY DOMAIN-CONTAINING PROTEIN 6-LIKE"/>
    <property type="match status" value="1"/>
</dbReference>
<evidence type="ECO:0000256" key="3">
    <source>
        <dbReference type="ARBA" id="ARBA00022448"/>
    </source>
</evidence>
<gene>
    <name evidence="9" type="ORF">K0U00_41615</name>
</gene>
<keyword evidence="10" id="KW-1185">Reference proteome</keyword>
<evidence type="ECO:0000256" key="4">
    <source>
        <dbReference type="ARBA" id="ARBA00022692"/>
    </source>
</evidence>
<comment type="subcellular location">
    <subcellularLocation>
        <location evidence="1">Cell membrane</location>
        <topology evidence="1">Multi-pass membrane protein</topology>
    </subcellularLocation>
</comment>
<dbReference type="InterPro" id="IPR036259">
    <property type="entry name" value="MFS_trans_sf"/>
</dbReference>
<evidence type="ECO:0000256" key="1">
    <source>
        <dbReference type="ARBA" id="ARBA00004651"/>
    </source>
</evidence>
<dbReference type="InterPro" id="IPR051717">
    <property type="entry name" value="MFS_MFSD6"/>
</dbReference>
<dbReference type="PROSITE" id="PS50850">
    <property type="entry name" value="MFS"/>
    <property type="match status" value="1"/>
</dbReference>
<evidence type="ECO:0000256" key="5">
    <source>
        <dbReference type="ARBA" id="ARBA00022989"/>
    </source>
</evidence>
<dbReference type="PANTHER" id="PTHR16172:SF41">
    <property type="entry name" value="MAJOR FACILITATOR SUPERFAMILY DOMAIN-CONTAINING PROTEIN 6-LIKE"/>
    <property type="match status" value="1"/>
</dbReference>
<dbReference type="InterPro" id="IPR024989">
    <property type="entry name" value="MFS_assoc_dom"/>
</dbReference>
<keyword evidence="5 7" id="KW-1133">Transmembrane helix</keyword>
<sequence length="246" mass="26747">MGILAAYYFFLYLSMSVFMPYTSLYFSEKGFSTSEVGFILSLWALVSVVAQPVMGLINDRIGSPRKIIMISVIAAPVIGLGFHYVNEFGAVIALSVLFTWFHSSTGPLSDSIAVEIGSRAGFSFGSIRLWGALSYSVGTISTGFLYDKYGYGSIFAYYLGFSLLVFALLFGFPKSRTSSTLEITLLQQAKEVIGNKPFMAYLGICLILVMSMASSSTFLPLYFQEMGFDKALLGSAFAAAALIEVP</sequence>
<keyword evidence="6 7" id="KW-0472">Membrane</keyword>
<comment type="similarity">
    <text evidence="2">Belongs to the major facilitator superfamily. MFSD6 family.</text>
</comment>
<feature type="transmembrane region" description="Helical" evidence="7">
    <location>
        <begin position="152"/>
        <end position="172"/>
    </location>
</feature>
<organism evidence="9 10">
    <name type="scientific">Paenibacillus sepulcri</name>
    <dbReference type="NCBI Taxonomy" id="359917"/>
    <lineage>
        <taxon>Bacteria</taxon>
        <taxon>Bacillati</taxon>
        <taxon>Bacillota</taxon>
        <taxon>Bacilli</taxon>
        <taxon>Bacillales</taxon>
        <taxon>Paenibacillaceae</taxon>
        <taxon>Paenibacillus</taxon>
    </lineage>
</organism>
<dbReference type="Proteomes" id="UP001519887">
    <property type="component" value="Unassembled WGS sequence"/>
</dbReference>
<name>A0ABS7CI26_9BACL</name>
<keyword evidence="3" id="KW-0813">Transport</keyword>
<accession>A0ABS7CI26</accession>
<evidence type="ECO:0000256" key="6">
    <source>
        <dbReference type="ARBA" id="ARBA00023136"/>
    </source>
</evidence>
<evidence type="ECO:0000259" key="8">
    <source>
        <dbReference type="PROSITE" id="PS50850"/>
    </source>
</evidence>
<feature type="transmembrane region" description="Helical" evidence="7">
    <location>
        <begin position="7"/>
        <end position="26"/>
    </location>
</feature>
<evidence type="ECO:0000313" key="10">
    <source>
        <dbReference type="Proteomes" id="UP001519887"/>
    </source>
</evidence>
<dbReference type="SUPFAM" id="SSF103473">
    <property type="entry name" value="MFS general substrate transporter"/>
    <property type="match status" value="1"/>
</dbReference>
<evidence type="ECO:0000313" key="9">
    <source>
        <dbReference type="EMBL" id="MBW7460582.1"/>
    </source>
</evidence>
<evidence type="ECO:0000256" key="2">
    <source>
        <dbReference type="ARBA" id="ARBA00005241"/>
    </source>
</evidence>
<feature type="non-terminal residue" evidence="9">
    <location>
        <position position="246"/>
    </location>
</feature>
<feature type="transmembrane region" description="Helical" evidence="7">
    <location>
        <begin position="198"/>
        <end position="223"/>
    </location>
</feature>
<feature type="transmembrane region" description="Helical" evidence="7">
    <location>
        <begin position="38"/>
        <end position="55"/>
    </location>
</feature>
<feature type="domain" description="Major facilitator superfamily (MFS) profile" evidence="8">
    <location>
        <begin position="1"/>
        <end position="177"/>
    </location>
</feature>
<reference evidence="9 10" key="1">
    <citation type="submission" date="2021-07" db="EMBL/GenBank/DDBJ databases">
        <title>Paenibacillus radiodurans sp. nov., isolated from the southeastern edge of Tengger Desert.</title>
        <authorList>
            <person name="Zhang G."/>
        </authorList>
    </citation>
    <scope>NUCLEOTIDE SEQUENCE [LARGE SCALE GENOMIC DNA]</scope>
    <source>
        <strain evidence="9 10">CCM 7311</strain>
    </source>
</reference>
<dbReference type="Gene3D" id="1.20.1250.20">
    <property type="entry name" value="MFS general substrate transporter like domains"/>
    <property type="match status" value="1"/>
</dbReference>
<evidence type="ECO:0000256" key="7">
    <source>
        <dbReference type="SAM" id="Phobius"/>
    </source>
</evidence>
<keyword evidence="4 7" id="KW-0812">Transmembrane</keyword>
<dbReference type="InterPro" id="IPR020846">
    <property type="entry name" value="MFS_dom"/>
</dbReference>
<dbReference type="Pfam" id="PF12832">
    <property type="entry name" value="MFS_1_like"/>
    <property type="match status" value="1"/>
</dbReference>
<protein>
    <submittedName>
        <fullName evidence="9">MFS transporter</fullName>
    </submittedName>
</protein>
<proteinExistence type="inferred from homology"/>
<comment type="caution">
    <text evidence="9">The sequence shown here is derived from an EMBL/GenBank/DDBJ whole genome shotgun (WGS) entry which is preliminary data.</text>
</comment>
<dbReference type="EMBL" id="JAHZIK010002321">
    <property type="protein sequence ID" value="MBW7460582.1"/>
    <property type="molecule type" value="Genomic_DNA"/>
</dbReference>